<dbReference type="EMBL" id="GG697337">
    <property type="protein sequence ID" value="EFQ27344.1"/>
    <property type="molecule type" value="Genomic_DNA"/>
</dbReference>
<feature type="signal peptide" evidence="1">
    <location>
        <begin position="1"/>
        <end position="21"/>
    </location>
</feature>
<reference evidence="3" key="1">
    <citation type="journal article" date="2012" name="Nat. Genet.">
        <title>Lifestyle transitions in plant pathogenic Colletotrichum fungi deciphered by genome and transcriptome analyses.</title>
        <authorList>
            <person name="O'Connell R.J."/>
            <person name="Thon M.R."/>
            <person name="Hacquard S."/>
            <person name="Amyotte S.G."/>
            <person name="Kleemann J."/>
            <person name="Torres M.F."/>
            <person name="Damm U."/>
            <person name="Buiate E.A."/>
            <person name="Epstein L."/>
            <person name="Alkan N."/>
            <person name="Altmueller J."/>
            <person name="Alvarado-Balderrama L."/>
            <person name="Bauser C.A."/>
            <person name="Becker C."/>
            <person name="Birren B.W."/>
            <person name="Chen Z."/>
            <person name="Choi J."/>
            <person name="Crouch J.A."/>
            <person name="Duvick J.P."/>
            <person name="Farman M.A."/>
            <person name="Gan P."/>
            <person name="Heiman D."/>
            <person name="Henrissat B."/>
            <person name="Howard R.J."/>
            <person name="Kabbage M."/>
            <person name="Koch C."/>
            <person name="Kracher B."/>
            <person name="Kubo Y."/>
            <person name="Law A.D."/>
            <person name="Lebrun M.-H."/>
            <person name="Lee Y.-H."/>
            <person name="Miyara I."/>
            <person name="Moore N."/>
            <person name="Neumann U."/>
            <person name="Nordstroem K."/>
            <person name="Panaccione D.G."/>
            <person name="Panstruga R."/>
            <person name="Place M."/>
            <person name="Proctor R.H."/>
            <person name="Prusky D."/>
            <person name="Rech G."/>
            <person name="Reinhardt R."/>
            <person name="Rollins J.A."/>
            <person name="Rounsley S."/>
            <person name="Schardl C.L."/>
            <person name="Schwartz D.C."/>
            <person name="Shenoy N."/>
            <person name="Shirasu K."/>
            <person name="Sikhakolli U.R."/>
            <person name="Stueber K."/>
            <person name="Sukno S.A."/>
            <person name="Sweigard J.A."/>
            <person name="Takano Y."/>
            <person name="Takahara H."/>
            <person name="Trail F."/>
            <person name="van der Does H.C."/>
            <person name="Voll L.M."/>
            <person name="Will I."/>
            <person name="Young S."/>
            <person name="Zeng Q."/>
            <person name="Zhang J."/>
            <person name="Zhou S."/>
            <person name="Dickman M.B."/>
            <person name="Schulze-Lefert P."/>
            <person name="Ver Loren van Themaat E."/>
            <person name="Ma L.-J."/>
            <person name="Vaillancourt L.J."/>
        </authorList>
    </citation>
    <scope>NUCLEOTIDE SEQUENCE [LARGE SCALE GENOMIC DNA]</scope>
    <source>
        <strain evidence="3">M1.001 / M2 / FGSC 10212</strain>
    </source>
</reference>
<proteinExistence type="predicted"/>
<evidence type="ECO:0000313" key="2">
    <source>
        <dbReference type="EMBL" id="EFQ27344.1"/>
    </source>
</evidence>
<evidence type="ECO:0000313" key="3">
    <source>
        <dbReference type="Proteomes" id="UP000008782"/>
    </source>
</evidence>
<dbReference type="RefSeq" id="XP_008091364.1">
    <property type="nucleotide sequence ID" value="XM_008093173.1"/>
</dbReference>
<name>E3Q9G5_COLGM</name>
<dbReference type="VEuPathDB" id="FungiDB:GLRG_01839"/>
<keyword evidence="1" id="KW-0732">Signal</keyword>
<dbReference type="AlphaFoldDB" id="E3Q9G5"/>
<accession>E3Q9G5</accession>
<organism evidence="3">
    <name type="scientific">Colletotrichum graminicola (strain M1.001 / M2 / FGSC 10212)</name>
    <name type="common">Maize anthracnose fungus</name>
    <name type="synonym">Glomerella graminicola</name>
    <dbReference type="NCBI Taxonomy" id="645133"/>
    <lineage>
        <taxon>Eukaryota</taxon>
        <taxon>Fungi</taxon>
        <taxon>Dikarya</taxon>
        <taxon>Ascomycota</taxon>
        <taxon>Pezizomycotina</taxon>
        <taxon>Sordariomycetes</taxon>
        <taxon>Hypocreomycetidae</taxon>
        <taxon>Glomerellales</taxon>
        <taxon>Glomerellaceae</taxon>
        <taxon>Colletotrichum</taxon>
        <taxon>Colletotrichum graminicola species complex</taxon>
    </lineage>
</organism>
<evidence type="ECO:0000256" key="1">
    <source>
        <dbReference type="SAM" id="SignalP"/>
    </source>
</evidence>
<dbReference type="Proteomes" id="UP000008782">
    <property type="component" value="Unassembled WGS sequence"/>
</dbReference>
<keyword evidence="3" id="KW-1185">Reference proteome</keyword>
<dbReference type="OrthoDB" id="4847041at2759"/>
<protein>
    <submittedName>
        <fullName evidence="2">Uncharacterized protein</fullName>
    </submittedName>
</protein>
<gene>
    <name evidence="2" type="ORF">GLRG_01839</name>
</gene>
<feature type="chain" id="PRO_5003180254" evidence="1">
    <location>
        <begin position="22"/>
        <end position="142"/>
    </location>
</feature>
<dbReference type="HOGENOM" id="CLU_1740424_0_0_1"/>
<dbReference type="GeneID" id="24407204"/>
<sequence length="142" mass="16246">MKITSLVLGALVLAMATCTLAADPKKHPAWQVPYENEPLPLHEVPECMQRCIEEKNWKMGFDIYTVPRVKFCRDDFDTFFTWMTYHVGFCSRPACEGADKDINAVRNAGWMYKLCGFPKQSSVSGLNDWKTLAPDEYDENLV</sequence>